<evidence type="ECO:0000256" key="2">
    <source>
        <dbReference type="ARBA" id="ARBA00022980"/>
    </source>
</evidence>
<evidence type="ECO:0000313" key="6">
    <source>
        <dbReference type="EMBL" id="KAB8303149.1"/>
    </source>
</evidence>
<dbReference type="Pfam" id="PF22682">
    <property type="entry name" value="Ribosomal_uL24m-like"/>
    <property type="match status" value="1"/>
</dbReference>
<dbReference type="GO" id="GO:0005840">
    <property type="term" value="C:ribosome"/>
    <property type="evidence" value="ECO:0007669"/>
    <property type="project" value="UniProtKB-KW"/>
</dbReference>
<protein>
    <recommendedName>
        <fullName evidence="5">KOW domain-containing protein</fullName>
    </recommendedName>
</protein>
<dbReference type="GO" id="GO:1990904">
    <property type="term" value="C:ribonucleoprotein complex"/>
    <property type="evidence" value="ECO:0007669"/>
    <property type="project" value="UniProtKB-KW"/>
</dbReference>
<comment type="caution">
    <text evidence="6">The sequence shown here is derived from an EMBL/GenBank/DDBJ whole genome shotgun (WGS) entry which is preliminary data.</text>
</comment>
<dbReference type="InterPro" id="IPR005825">
    <property type="entry name" value="Ribosomal_uL24_CS"/>
</dbReference>
<evidence type="ECO:0000256" key="1">
    <source>
        <dbReference type="ARBA" id="ARBA00010618"/>
    </source>
</evidence>
<dbReference type="InterPro" id="IPR008991">
    <property type="entry name" value="Translation_prot_SH3-like_sf"/>
</dbReference>
<comment type="similarity">
    <text evidence="1">Belongs to the universal ribosomal protein uL24 family.</text>
</comment>
<dbReference type="PROSITE" id="PS01108">
    <property type="entry name" value="RIBOSOMAL_L24"/>
    <property type="match status" value="1"/>
</dbReference>
<dbReference type="AlphaFoldDB" id="A0A5N6KIS8"/>
<dbReference type="EMBL" id="VIGI01000002">
    <property type="protein sequence ID" value="KAB8303149.1"/>
    <property type="molecule type" value="Genomic_DNA"/>
</dbReference>
<feature type="region of interest" description="Disordered" evidence="4">
    <location>
        <begin position="360"/>
        <end position="389"/>
    </location>
</feature>
<evidence type="ECO:0000313" key="7">
    <source>
        <dbReference type="Proteomes" id="UP000326757"/>
    </source>
</evidence>
<dbReference type="SMART" id="SM00739">
    <property type="entry name" value="KOW"/>
    <property type="match status" value="1"/>
</dbReference>
<evidence type="ECO:0000256" key="3">
    <source>
        <dbReference type="ARBA" id="ARBA00023274"/>
    </source>
</evidence>
<dbReference type="InterPro" id="IPR005824">
    <property type="entry name" value="KOW"/>
</dbReference>
<dbReference type="InterPro" id="IPR014722">
    <property type="entry name" value="Rib_uL2_dom2"/>
</dbReference>
<gene>
    <name evidence="6" type="ORF">EYC80_004598</name>
</gene>
<proteinExistence type="inferred from homology"/>
<keyword evidence="7" id="KW-1185">Reference proteome</keyword>
<keyword evidence="3" id="KW-0687">Ribonucleoprotein</keyword>
<dbReference type="SUPFAM" id="SSF50104">
    <property type="entry name" value="Translation proteins SH3-like domain"/>
    <property type="match status" value="1"/>
</dbReference>
<reference evidence="6 7" key="1">
    <citation type="submission" date="2019-06" db="EMBL/GenBank/DDBJ databases">
        <title>Genome Sequence of the Brown Rot Fungal Pathogen Monilinia laxa.</title>
        <authorList>
            <person name="De Miccolis Angelini R.M."/>
            <person name="Landi L."/>
            <person name="Abate D."/>
            <person name="Pollastro S."/>
            <person name="Romanazzi G."/>
            <person name="Faretra F."/>
        </authorList>
    </citation>
    <scope>NUCLEOTIDE SEQUENCE [LARGE SCALE GENOMIC DNA]</scope>
    <source>
        <strain evidence="6 7">Mlax316</strain>
    </source>
</reference>
<dbReference type="InterPro" id="IPR041988">
    <property type="entry name" value="Ribosomal_uL24_KOW"/>
</dbReference>
<dbReference type="GO" id="GO:0003735">
    <property type="term" value="F:structural constituent of ribosome"/>
    <property type="evidence" value="ECO:0007669"/>
    <property type="project" value="InterPro"/>
</dbReference>
<dbReference type="GO" id="GO:0003723">
    <property type="term" value="F:RNA binding"/>
    <property type="evidence" value="ECO:0007669"/>
    <property type="project" value="InterPro"/>
</dbReference>
<dbReference type="Proteomes" id="UP000326757">
    <property type="component" value="Unassembled WGS sequence"/>
</dbReference>
<dbReference type="Gene3D" id="2.30.30.30">
    <property type="match status" value="1"/>
</dbReference>
<dbReference type="PANTHER" id="PTHR12903">
    <property type="entry name" value="MITOCHONDRIAL RIBOSOMAL PROTEIN L24"/>
    <property type="match status" value="1"/>
</dbReference>
<organism evidence="6 7">
    <name type="scientific">Monilinia laxa</name>
    <name type="common">Brown rot fungus</name>
    <name type="synonym">Sclerotinia laxa</name>
    <dbReference type="NCBI Taxonomy" id="61186"/>
    <lineage>
        <taxon>Eukaryota</taxon>
        <taxon>Fungi</taxon>
        <taxon>Dikarya</taxon>
        <taxon>Ascomycota</taxon>
        <taxon>Pezizomycotina</taxon>
        <taxon>Leotiomycetes</taxon>
        <taxon>Helotiales</taxon>
        <taxon>Sclerotiniaceae</taxon>
        <taxon>Monilinia</taxon>
    </lineage>
</organism>
<dbReference type="InterPro" id="IPR003256">
    <property type="entry name" value="Ribosomal_uL24"/>
</dbReference>
<evidence type="ECO:0000259" key="5">
    <source>
        <dbReference type="SMART" id="SM00739"/>
    </source>
</evidence>
<sequence length="389" mass="44655">MQKVIRRTILAEKQAARRLAKRQRKNELDEFALRQDRMKQTGTENLRRIKENRLVRREDWELKELAPKRDVGSQVDTYGSIKAQFIEQPEMRRQDVLKILDLWGGKKHLNIREGDRVVVVEGRDKGKIGQVQKIDKQRAEVTCEGLNLIDVAIPEWMLGEGEDSRPTRSIPQGISLKSVKLVFPYTDPATGLTRDVIAKKLVHHKMFRDRHAQTVRWQRIIPGAGDRPDIIVPWPKTEPREKKEYDCDTLRITVDEKSFVPTLLTPPMPGSVINELRNKYSVFRTRHDPEYVEKKLEEDRQNEAKKKAIASMRTPLKEINRRERQIRKAKGKGKLTRGMLVRIGQVISRKRGAVMRQVGISTDAGSEVGEVEGTSPPEPTPTEPVPVAA</sequence>
<feature type="compositionally biased region" description="Pro residues" evidence="4">
    <location>
        <begin position="376"/>
        <end position="389"/>
    </location>
</feature>
<accession>A0A5N6KIS8</accession>
<evidence type="ECO:0000256" key="4">
    <source>
        <dbReference type="SAM" id="MobiDB-lite"/>
    </source>
</evidence>
<name>A0A5N6KIS8_MONLA</name>
<dbReference type="OrthoDB" id="359154at2759"/>
<dbReference type="GO" id="GO:0006412">
    <property type="term" value="P:translation"/>
    <property type="evidence" value="ECO:0007669"/>
    <property type="project" value="InterPro"/>
</dbReference>
<keyword evidence="2" id="KW-0689">Ribosomal protein</keyword>
<dbReference type="CDD" id="cd06089">
    <property type="entry name" value="KOW_RPL26"/>
    <property type="match status" value="1"/>
</dbReference>
<feature type="domain" description="KOW" evidence="5">
    <location>
        <begin position="110"/>
        <end position="137"/>
    </location>
</feature>